<feature type="compositionally biased region" description="Basic and acidic residues" evidence="9">
    <location>
        <begin position="572"/>
        <end position="581"/>
    </location>
</feature>
<feature type="region of interest" description="Disordered" evidence="9">
    <location>
        <begin position="561"/>
        <end position="591"/>
    </location>
</feature>
<evidence type="ECO:0000256" key="3">
    <source>
        <dbReference type="ARBA" id="ARBA00022679"/>
    </source>
</evidence>
<evidence type="ECO:0000256" key="8">
    <source>
        <dbReference type="ARBA" id="ARBA00048679"/>
    </source>
</evidence>
<evidence type="ECO:0000256" key="1">
    <source>
        <dbReference type="ARBA" id="ARBA00012513"/>
    </source>
</evidence>
<dbReference type="SMART" id="SM00220">
    <property type="entry name" value="S_TKc"/>
    <property type="match status" value="1"/>
</dbReference>
<gene>
    <name evidence="12" type="ORF">CTI12_AA199260</name>
</gene>
<sequence length="693" mass="78598">MGSCEYNNGLVGNEDTVEVDYVEKDPSGRFIRYPEVLGKGAFKKVYKAFDQYDGIEVAWNRVRIDDVMQSLDDFKKLYSEVHLLKSLKHDNIVKLFHSWIDVKKKTLNMITELFTSGSLRQYRNKHRSVKMKAIKNWARQILNGLNYLHSQNPPVIHRDIKCDNIFVNGNHGEIKIGDLGLATVLQQPIAKSFIGTPEFMAPELYDEEYNELVDIYSFGMCMLEMVTFEYPYSECKNQAQIYKKVSAGIKPASLDKVCNPELKEFIEKCLVPANQRISARELLEDPFLAPKSQHAPLRTLNPPGVELQKVHQGKEFKLKAAKKDKNSVSLAMRIAYASGRVRNIDFMFYLDSDTPLSVTNEMVDQLELAEQDISFIAKFINDSITRIFPAWQPDPKHTRFVDFNCEPVSSLVDLNGFSKGGLTTKGTFLSLCESDKLISGTSKSILVLPRNVVAGRKMDRQLITGLHTIAYVHCSDCKEFLGWRYEKAYVEAQKYKESKTVLIKCNIVKDNWFFMYVGYCCGSPPLGCIAYGSIKEYALKGNGNVFFQDLTGMDLRDYTPYSRSRAFNTPKRPPETTSLDKGKRKAHEQPPLGLSFDSAFKRQRGAHIQNVPVFHGTATTNHVPCSAQPITHSGQEVLDFTQAIGRDSDPSLFNQKTRIGVLILLYTNMKVTEGDMQDAYEPPFQAGLQEVEK</sequence>
<comment type="catalytic activity">
    <reaction evidence="8">
        <text>L-seryl-[protein] + ATP = O-phospho-L-seryl-[protein] + ADP + H(+)</text>
        <dbReference type="Rhea" id="RHEA:17989"/>
        <dbReference type="Rhea" id="RHEA-COMP:9863"/>
        <dbReference type="Rhea" id="RHEA-COMP:11604"/>
        <dbReference type="ChEBI" id="CHEBI:15378"/>
        <dbReference type="ChEBI" id="CHEBI:29999"/>
        <dbReference type="ChEBI" id="CHEBI:30616"/>
        <dbReference type="ChEBI" id="CHEBI:83421"/>
        <dbReference type="ChEBI" id="CHEBI:456216"/>
        <dbReference type="EC" id="2.7.11.1"/>
    </reaction>
</comment>
<organism evidence="12 13">
    <name type="scientific">Artemisia annua</name>
    <name type="common">Sweet wormwood</name>
    <dbReference type="NCBI Taxonomy" id="35608"/>
    <lineage>
        <taxon>Eukaryota</taxon>
        <taxon>Viridiplantae</taxon>
        <taxon>Streptophyta</taxon>
        <taxon>Embryophyta</taxon>
        <taxon>Tracheophyta</taxon>
        <taxon>Spermatophyta</taxon>
        <taxon>Magnoliopsida</taxon>
        <taxon>eudicotyledons</taxon>
        <taxon>Gunneridae</taxon>
        <taxon>Pentapetalae</taxon>
        <taxon>asterids</taxon>
        <taxon>campanulids</taxon>
        <taxon>Asterales</taxon>
        <taxon>Asteraceae</taxon>
        <taxon>Asteroideae</taxon>
        <taxon>Anthemideae</taxon>
        <taxon>Artemisiinae</taxon>
        <taxon>Artemisia</taxon>
    </lineage>
</organism>
<dbReference type="InterPro" id="IPR000719">
    <property type="entry name" value="Prot_kinase_dom"/>
</dbReference>
<dbReference type="InterPro" id="IPR050588">
    <property type="entry name" value="WNK_Ser-Thr_kinase"/>
</dbReference>
<dbReference type="InterPro" id="IPR034751">
    <property type="entry name" value="Yippee"/>
</dbReference>
<dbReference type="SUPFAM" id="SSF56112">
    <property type="entry name" value="Protein kinase-like (PK-like)"/>
    <property type="match status" value="1"/>
</dbReference>
<dbReference type="PROSITE" id="PS00108">
    <property type="entry name" value="PROTEIN_KINASE_ST"/>
    <property type="match status" value="1"/>
</dbReference>
<proteinExistence type="predicted"/>
<dbReference type="AlphaFoldDB" id="A0A2U1P3D8"/>
<dbReference type="Pfam" id="PF00069">
    <property type="entry name" value="Pkinase"/>
    <property type="match status" value="1"/>
</dbReference>
<dbReference type="Gene3D" id="1.10.510.10">
    <property type="entry name" value="Transferase(Phosphotransferase) domain 1"/>
    <property type="match status" value="1"/>
</dbReference>
<evidence type="ECO:0000256" key="7">
    <source>
        <dbReference type="ARBA" id="ARBA00047899"/>
    </source>
</evidence>
<dbReference type="STRING" id="35608.A0A2U1P3D8"/>
<evidence type="ECO:0000256" key="5">
    <source>
        <dbReference type="ARBA" id="ARBA00022777"/>
    </source>
</evidence>
<keyword evidence="6" id="KW-0067">ATP-binding</keyword>
<keyword evidence="3" id="KW-0808">Transferase</keyword>
<dbReference type="InterPro" id="IPR008271">
    <property type="entry name" value="Ser/Thr_kinase_AS"/>
</dbReference>
<dbReference type="InterPro" id="IPR011009">
    <property type="entry name" value="Kinase-like_dom_sf"/>
</dbReference>
<name>A0A2U1P3D8_ARTAN</name>
<dbReference type="PROSITE" id="PS50011">
    <property type="entry name" value="PROTEIN_KINASE_DOM"/>
    <property type="match status" value="1"/>
</dbReference>
<keyword evidence="4" id="KW-0547">Nucleotide-binding</keyword>
<evidence type="ECO:0000259" key="10">
    <source>
        <dbReference type="PROSITE" id="PS50011"/>
    </source>
</evidence>
<feature type="domain" description="Yippee" evidence="11">
    <location>
        <begin position="418"/>
        <end position="511"/>
    </location>
</feature>
<evidence type="ECO:0000256" key="2">
    <source>
        <dbReference type="ARBA" id="ARBA00022527"/>
    </source>
</evidence>
<reference evidence="12 13" key="1">
    <citation type="journal article" date="2018" name="Mol. Plant">
        <title>The genome of Artemisia annua provides insight into the evolution of Asteraceae family and artemisinin biosynthesis.</title>
        <authorList>
            <person name="Shen Q."/>
            <person name="Zhang L."/>
            <person name="Liao Z."/>
            <person name="Wang S."/>
            <person name="Yan T."/>
            <person name="Shi P."/>
            <person name="Liu M."/>
            <person name="Fu X."/>
            <person name="Pan Q."/>
            <person name="Wang Y."/>
            <person name="Lv Z."/>
            <person name="Lu X."/>
            <person name="Zhang F."/>
            <person name="Jiang W."/>
            <person name="Ma Y."/>
            <person name="Chen M."/>
            <person name="Hao X."/>
            <person name="Li L."/>
            <person name="Tang Y."/>
            <person name="Lv G."/>
            <person name="Zhou Y."/>
            <person name="Sun X."/>
            <person name="Brodelius P.E."/>
            <person name="Rose J.K.C."/>
            <person name="Tang K."/>
        </authorList>
    </citation>
    <scope>NUCLEOTIDE SEQUENCE [LARGE SCALE GENOMIC DNA]</scope>
    <source>
        <strain evidence="13">cv. Huhao1</strain>
        <tissue evidence="12">Leaf</tissue>
    </source>
</reference>
<dbReference type="EC" id="2.7.11.1" evidence="1"/>
<dbReference type="Proteomes" id="UP000245207">
    <property type="component" value="Unassembled WGS sequence"/>
</dbReference>
<evidence type="ECO:0000313" key="13">
    <source>
        <dbReference type="Proteomes" id="UP000245207"/>
    </source>
</evidence>
<evidence type="ECO:0000259" key="11">
    <source>
        <dbReference type="PROSITE" id="PS51792"/>
    </source>
</evidence>
<evidence type="ECO:0000313" key="12">
    <source>
        <dbReference type="EMBL" id="PWA80276.1"/>
    </source>
</evidence>
<keyword evidence="13" id="KW-1185">Reference proteome</keyword>
<evidence type="ECO:0000256" key="6">
    <source>
        <dbReference type="ARBA" id="ARBA00022840"/>
    </source>
</evidence>
<dbReference type="FunFam" id="3.30.200.20:FF:000075">
    <property type="entry name" value="Probable serine/threonine-protein kinase WNK1"/>
    <property type="match status" value="1"/>
</dbReference>
<dbReference type="OrthoDB" id="4062651at2759"/>
<feature type="domain" description="Protein kinase" evidence="10">
    <location>
        <begin position="31"/>
        <end position="288"/>
    </location>
</feature>
<dbReference type="GO" id="GO:0004674">
    <property type="term" value="F:protein serine/threonine kinase activity"/>
    <property type="evidence" value="ECO:0007669"/>
    <property type="project" value="UniProtKB-KW"/>
</dbReference>
<dbReference type="EMBL" id="PKPP01001744">
    <property type="protein sequence ID" value="PWA80276.1"/>
    <property type="molecule type" value="Genomic_DNA"/>
</dbReference>
<dbReference type="PROSITE" id="PS51792">
    <property type="entry name" value="YIPPEE"/>
    <property type="match status" value="1"/>
</dbReference>
<protein>
    <recommendedName>
        <fullName evidence="1">non-specific serine/threonine protein kinase</fullName>
        <ecNumber evidence="1">2.7.11.1</ecNumber>
    </recommendedName>
</protein>
<dbReference type="GO" id="GO:0005524">
    <property type="term" value="F:ATP binding"/>
    <property type="evidence" value="ECO:0007669"/>
    <property type="project" value="UniProtKB-KW"/>
</dbReference>
<dbReference type="Gene3D" id="3.10.20.90">
    <property type="entry name" value="Phosphatidylinositol 3-kinase Catalytic Subunit, Chain A, domain 1"/>
    <property type="match status" value="1"/>
</dbReference>
<evidence type="ECO:0000256" key="9">
    <source>
        <dbReference type="SAM" id="MobiDB-lite"/>
    </source>
</evidence>
<dbReference type="Gene3D" id="3.30.200.20">
    <property type="entry name" value="Phosphorylase Kinase, domain 1"/>
    <property type="match status" value="1"/>
</dbReference>
<accession>A0A2U1P3D8</accession>
<keyword evidence="2" id="KW-0723">Serine/threonine-protein kinase</keyword>
<dbReference type="FunFam" id="1.10.510.10:FF:000046">
    <property type="entry name" value="probable serine/threonine-protein kinase WNK9"/>
    <property type="match status" value="1"/>
</dbReference>
<comment type="catalytic activity">
    <reaction evidence="7">
        <text>L-threonyl-[protein] + ATP = O-phospho-L-threonyl-[protein] + ADP + H(+)</text>
        <dbReference type="Rhea" id="RHEA:46608"/>
        <dbReference type="Rhea" id="RHEA-COMP:11060"/>
        <dbReference type="Rhea" id="RHEA-COMP:11605"/>
        <dbReference type="ChEBI" id="CHEBI:15378"/>
        <dbReference type="ChEBI" id="CHEBI:30013"/>
        <dbReference type="ChEBI" id="CHEBI:30616"/>
        <dbReference type="ChEBI" id="CHEBI:61977"/>
        <dbReference type="ChEBI" id="CHEBI:456216"/>
        <dbReference type="EC" id="2.7.11.1"/>
    </reaction>
</comment>
<dbReference type="CDD" id="cd13983">
    <property type="entry name" value="STKc_WNK"/>
    <property type="match status" value="1"/>
</dbReference>
<dbReference type="PANTHER" id="PTHR13902">
    <property type="entry name" value="SERINE/THREONINE-PROTEIN KINASE WNK WITH NO LYSINE -RELATED"/>
    <property type="match status" value="1"/>
</dbReference>
<comment type="caution">
    <text evidence="12">The sequence shown here is derived from an EMBL/GenBank/DDBJ whole genome shotgun (WGS) entry which is preliminary data.</text>
</comment>
<evidence type="ECO:0000256" key="4">
    <source>
        <dbReference type="ARBA" id="ARBA00022741"/>
    </source>
</evidence>
<keyword evidence="5 12" id="KW-0418">Kinase</keyword>